<protein>
    <submittedName>
        <fullName evidence="1">Uncharacterized protein</fullName>
    </submittedName>
</protein>
<dbReference type="EMBL" id="LAZR01030737">
    <property type="protein sequence ID" value="KKL55728.1"/>
    <property type="molecule type" value="Genomic_DNA"/>
</dbReference>
<name>A0A0F9D1X9_9ZZZZ</name>
<reference evidence="1" key="1">
    <citation type="journal article" date="2015" name="Nature">
        <title>Complex archaea that bridge the gap between prokaryotes and eukaryotes.</title>
        <authorList>
            <person name="Spang A."/>
            <person name="Saw J.H."/>
            <person name="Jorgensen S.L."/>
            <person name="Zaremba-Niedzwiedzka K."/>
            <person name="Martijn J."/>
            <person name="Lind A.E."/>
            <person name="van Eijk R."/>
            <person name="Schleper C."/>
            <person name="Guy L."/>
            <person name="Ettema T.J."/>
        </authorList>
    </citation>
    <scope>NUCLEOTIDE SEQUENCE</scope>
</reference>
<comment type="caution">
    <text evidence="1">The sequence shown here is derived from an EMBL/GenBank/DDBJ whole genome shotgun (WGS) entry which is preliminary data.</text>
</comment>
<sequence length="65" mass="7854">MKKNKFPKGWDEERVRKVLAHYEEQTEEEAVAEDEAAYEDENQTFIKIPNELLPEVRELIAHRRR</sequence>
<accession>A0A0F9D1X9</accession>
<evidence type="ECO:0000313" key="1">
    <source>
        <dbReference type="EMBL" id="KKL55728.1"/>
    </source>
</evidence>
<organism evidence="1">
    <name type="scientific">marine sediment metagenome</name>
    <dbReference type="NCBI Taxonomy" id="412755"/>
    <lineage>
        <taxon>unclassified sequences</taxon>
        <taxon>metagenomes</taxon>
        <taxon>ecological metagenomes</taxon>
    </lineage>
</organism>
<dbReference type="AlphaFoldDB" id="A0A0F9D1X9"/>
<gene>
    <name evidence="1" type="ORF">LCGC14_2252510</name>
</gene>
<proteinExistence type="predicted"/>